<dbReference type="InterPro" id="IPR003736">
    <property type="entry name" value="PAAI_dom"/>
</dbReference>
<dbReference type="InterPro" id="IPR000150">
    <property type="entry name" value="Cof"/>
</dbReference>
<dbReference type="GO" id="GO:0000287">
    <property type="term" value="F:magnesium ion binding"/>
    <property type="evidence" value="ECO:0007669"/>
    <property type="project" value="TreeGrafter"/>
</dbReference>
<dbReference type="InterPro" id="IPR036412">
    <property type="entry name" value="HAD-like_sf"/>
</dbReference>
<dbReference type="GO" id="GO:0016289">
    <property type="term" value="F:acyl-CoA hydrolase activity"/>
    <property type="evidence" value="ECO:0007669"/>
    <property type="project" value="UniProtKB-ARBA"/>
</dbReference>
<comment type="caution">
    <text evidence="3">The sequence shown here is derived from an EMBL/GenBank/DDBJ whole genome shotgun (WGS) entry which is preliminary data.</text>
</comment>
<dbReference type="PANTHER" id="PTHR10000">
    <property type="entry name" value="PHOSPHOSERINE PHOSPHATASE"/>
    <property type="match status" value="1"/>
</dbReference>
<dbReference type="PROSITE" id="PS01228">
    <property type="entry name" value="COF_1"/>
    <property type="match status" value="1"/>
</dbReference>
<feature type="domain" description="Thioesterase" evidence="2">
    <location>
        <begin position="320"/>
        <end position="397"/>
    </location>
</feature>
<dbReference type="Proteomes" id="UP000824108">
    <property type="component" value="Unassembled WGS sequence"/>
</dbReference>
<dbReference type="SFLD" id="SFLDG01140">
    <property type="entry name" value="C2.B:_Phosphomannomutase_and_P"/>
    <property type="match status" value="1"/>
</dbReference>
<dbReference type="GO" id="GO:0005829">
    <property type="term" value="C:cytosol"/>
    <property type="evidence" value="ECO:0007669"/>
    <property type="project" value="TreeGrafter"/>
</dbReference>
<dbReference type="SUPFAM" id="SSF56784">
    <property type="entry name" value="HAD-like"/>
    <property type="match status" value="1"/>
</dbReference>
<organism evidence="3 4">
    <name type="scientific">Candidatus Bacteroides merdavium</name>
    <dbReference type="NCBI Taxonomy" id="2838472"/>
    <lineage>
        <taxon>Bacteria</taxon>
        <taxon>Pseudomonadati</taxon>
        <taxon>Bacteroidota</taxon>
        <taxon>Bacteroidia</taxon>
        <taxon>Bacteroidales</taxon>
        <taxon>Bacteroidaceae</taxon>
        <taxon>Bacteroides</taxon>
    </lineage>
</organism>
<dbReference type="Gene3D" id="3.10.129.10">
    <property type="entry name" value="Hotdog Thioesterase"/>
    <property type="match status" value="1"/>
</dbReference>
<dbReference type="AlphaFoldDB" id="A0A9D2KCX1"/>
<dbReference type="Pfam" id="PF08282">
    <property type="entry name" value="Hydrolase_3"/>
    <property type="match status" value="1"/>
</dbReference>
<evidence type="ECO:0000256" key="1">
    <source>
        <dbReference type="ARBA" id="ARBA00022801"/>
    </source>
</evidence>
<dbReference type="CDD" id="cd03443">
    <property type="entry name" value="PaaI_thioesterase"/>
    <property type="match status" value="1"/>
</dbReference>
<dbReference type="CDD" id="cd07516">
    <property type="entry name" value="HAD_Pase"/>
    <property type="match status" value="1"/>
</dbReference>
<protein>
    <submittedName>
        <fullName evidence="3">Cof-type HAD-IIB family hydrolase</fullName>
    </submittedName>
</protein>
<dbReference type="InterPro" id="IPR006379">
    <property type="entry name" value="HAD-SF_hydro_IIB"/>
</dbReference>
<reference evidence="3" key="1">
    <citation type="journal article" date="2021" name="PeerJ">
        <title>Extensive microbial diversity within the chicken gut microbiome revealed by metagenomics and culture.</title>
        <authorList>
            <person name="Gilroy R."/>
            <person name="Ravi A."/>
            <person name="Getino M."/>
            <person name="Pursley I."/>
            <person name="Horton D.L."/>
            <person name="Alikhan N.F."/>
            <person name="Baker D."/>
            <person name="Gharbi K."/>
            <person name="Hall N."/>
            <person name="Watson M."/>
            <person name="Adriaenssens E.M."/>
            <person name="Foster-Nyarko E."/>
            <person name="Jarju S."/>
            <person name="Secka A."/>
            <person name="Antonio M."/>
            <person name="Oren A."/>
            <person name="Chaudhuri R.R."/>
            <person name="La Ragione R."/>
            <person name="Hildebrand F."/>
            <person name="Pallen M.J."/>
        </authorList>
    </citation>
    <scope>NUCLEOTIDE SEQUENCE</scope>
    <source>
        <strain evidence="3">CHK118-2852</strain>
    </source>
</reference>
<dbReference type="EMBL" id="DXAV01000063">
    <property type="protein sequence ID" value="HIZ91999.1"/>
    <property type="molecule type" value="Genomic_DNA"/>
</dbReference>
<dbReference type="InterPro" id="IPR023214">
    <property type="entry name" value="HAD_sf"/>
</dbReference>
<dbReference type="Gene3D" id="3.40.50.1000">
    <property type="entry name" value="HAD superfamily/HAD-like"/>
    <property type="match status" value="1"/>
</dbReference>
<dbReference type="InterPro" id="IPR006683">
    <property type="entry name" value="Thioestr_dom"/>
</dbReference>
<dbReference type="SFLD" id="SFLDG01144">
    <property type="entry name" value="C2.B.4:_PGP_Like"/>
    <property type="match status" value="1"/>
</dbReference>
<dbReference type="Pfam" id="PF03061">
    <property type="entry name" value="4HBT"/>
    <property type="match status" value="1"/>
</dbReference>
<dbReference type="NCBIfam" id="TIGR01484">
    <property type="entry name" value="HAD-SF-IIB"/>
    <property type="match status" value="1"/>
</dbReference>
<evidence type="ECO:0000313" key="4">
    <source>
        <dbReference type="Proteomes" id="UP000824108"/>
    </source>
</evidence>
<evidence type="ECO:0000259" key="2">
    <source>
        <dbReference type="Pfam" id="PF03061"/>
    </source>
</evidence>
<evidence type="ECO:0000313" key="3">
    <source>
        <dbReference type="EMBL" id="HIZ91999.1"/>
    </source>
</evidence>
<sequence>MKYKLLVLDVDGTLLNEDKNISKRTLSALLKVQQMGVRIVLASGRPTYGLMPIAKALELGLYGGFILSYNGCQIIDARNGQVLFERRINPEMLPYIEKKAAKNNFALFTYHDDTLLTSQPDNVHVREEAALNNLKIIEESEFSTAIDFAPCKCMLVSDDEEALVNLESHWKKRLDGVLDVFRSENYFLEVVPCSINKANTLSVLLEQLEVKRDEVMAIGDGVCDVAMIQLAGMGIAMGNSVDSVKICADYITDTNENDGVAQAVEKLILADIRATQIPLDQLNAQGKHALMGNLGIQYTYAAEDRVEATMPVDHRTRQPFGILHGGATLALAETVAGLGSMIACQPDEFVVGMQVSGNHISSAHEGDTVRAVATIVHKGRSSHVWNVDVFTSTNKLVSSIRVVNSVMKKR</sequence>
<dbReference type="SUPFAM" id="SSF54637">
    <property type="entry name" value="Thioesterase/thiol ester dehydrase-isomerase"/>
    <property type="match status" value="1"/>
</dbReference>
<keyword evidence="1 3" id="KW-0378">Hydrolase</keyword>
<accession>A0A9D2KCX1</accession>
<reference evidence="3" key="2">
    <citation type="submission" date="2021-04" db="EMBL/GenBank/DDBJ databases">
        <authorList>
            <person name="Gilroy R."/>
        </authorList>
    </citation>
    <scope>NUCLEOTIDE SEQUENCE</scope>
    <source>
        <strain evidence="3">CHK118-2852</strain>
    </source>
</reference>
<dbReference type="NCBIfam" id="TIGR00369">
    <property type="entry name" value="unchar_dom_1"/>
    <property type="match status" value="1"/>
</dbReference>
<dbReference type="NCBIfam" id="TIGR00099">
    <property type="entry name" value="Cof-subfamily"/>
    <property type="match status" value="1"/>
</dbReference>
<gene>
    <name evidence="3" type="ORF">H9807_07785</name>
</gene>
<proteinExistence type="predicted"/>
<dbReference type="SFLD" id="SFLDS00003">
    <property type="entry name" value="Haloacid_Dehalogenase"/>
    <property type="match status" value="1"/>
</dbReference>
<dbReference type="PANTHER" id="PTHR10000:SF8">
    <property type="entry name" value="HAD SUPERFAMILY HYDROLASE-LIKE, TYPE 3"/>
    <property type="match status" value="1"/>
</dbReference>
<dbReference type="GO" id="GO:0016791">
    <property type="term" value="F:phosphatase activity"/>
    <property type="evidence" value="ECO:0007669"/>
    <property type="project" value="TreeGrafter"/>
</dbReference>
<dbReference type="Gene3D" id="3.30.1240.10">
    <property type="match status" value="1"/>
</dbReference>
<dbReference type="InterPro" id="IPR029069">
    <property type="entry name" value="HotDog_dom_sf"/>
</dbReference>
<name>A0A9D2KCX1_9BACE</name>